<evidence type="ECO:0000313" key="2">
    <source>
        <dbReference type="EMBL" id="PWU92190.1"/>
    </source>
</evidence>
<dbReference type="VEuPathDB" id="TriTrypDB:BCY84_19825"/>
<protein>
    <submittedName>
        <fullName evidence="2">Uncharacterized protein</fullName>
    </submittedName>
</protein>
<dbReference type="VEuPathDB" id="TriTrypDB:C4B63_39g1487c"/>
<proteinExistence type="predicted"/>
<evidence type="ECO:0000313" key="4">
    <source>
        <dbReference type="EMBL" id="PWV17639.1"/>
    </source>
</evidence>
<feature type="coiled-coil region" evidence="1">
    <location>
        <begin position="82"/>
        <end position="109"/>
    </location>
</feature>
<dbReference type="Proteomes" id="UP000246121">
    <property type="component" value="Unassembled WGS sequence"/>
</dbReference>
<dbReference type="OMA" id="RCASLIM"/>
<dbReference type="VEuPathDB" id="TriTrypDB:TcCL_NonESM03945"/>
<dbReference type="VEuPathDB" id="TriTrypDB:TcCL_ESM03717"/>
<accession>A0A2V2V722</accession>
<dbReference type="VEuPathDB" id="TriTrypDB:TcBrA4_0023890"/>
<dbReference type="AlphaFoldDB" id="A0A2V2V722"/>
<dbReference type="EMBL" id="PRFC01000038">
    <property type="protein sequence ID" value="PWV14180.1"/>
    <property type="molecule type" value="Genomic_DNA"/>
</dbReference>
<evidence type="ECO:0000313" key="6">
    <source>
        <dbReference type="Proteomes" id="UP000246121"/>
    </source>
</evidence>
<gene>
    <name evidence="4" type="ORF">C3747_17g2560c</name>
    <name evidence="3" type="ORF">C3747_38g1363c</name>
    <name evidence="2" type="ORF">C4B63_39g1487c</name>
</gene>
<dbReference type="EMBL" id="PRFC01000017">
    <property type="protein sequence ID" value="PWV17639.1"/>
    <property type="molecule type" value="Genomic_DNA"/>
</dbReference>
<dbReference type="Proteomes" id="UP000246078">
    <property type="component" value="Unassembled WGS sequence"/>
</dbReference>
<sequence length="115" mass="13116">MAADNVTEAELEVRLEHELLLCEQDFLLRETEATTCISNRATTARKNAAETDIGLLRAYLEGMRRKNRAVCFAAEEGMRAKVLAAKRRSEELRRILSELQKETTEIRERCASISM</sequence>
<dbReference type="VEuPathDB" id="TriTrypDB:TcCLB.504017.50"/>
<dbReference type="EMBL" id="PRFA01000039">
    <property type="protein sequence ID" value="PWU92190.1"/>
    <property type="molecule type" value="Genomic_DNA"/>
</dbReference>
<reference evidence="5 6" key="1">
    <citation type="journal article" date="2018" name="Microb. Genom.">
        <title>Expanding an expanded genome: long-read sequencing of Trypanosoma cruzi.</title>
        <authorList>
            <person name="Berna L."/>
            <person name="Rodriguez M."/>
            <person name="Chiribao M.L."/>
            <person name="Parodi-Talice A."/>
            <person name="Pita S."/>
            <person name="Rijo G."/>
            <person name="Alvarez-Valin F."/>
            <person name="Robello C."/>
        </authorList>
    </citation>
    <scope>NUCLEOTIDE SEQUENCE [LARGE SCALE GENOMIC DNA]</scope>
    <source>
        <strain evidence="2 6">Dm28c</strain>
        <strain evidence="3 5">TCC</strain>
    </source>
</reference>
<evidence type="ECO:0000313" key="5">
    <source>
        <dbReference type="Proteomes" id="UP000246078"/>
    </source>
</evidence>
<dbReference type="VEuPathDB" id="TriTrypDB:TcYC6_0007200"/>
<keyword evidence="1" id="KW-0175">Coiled coil</keyword>
<name>A0A2V2V722_TRYCR</name>
<dbReference type="VEuPathDB" id="TriTrypDB:TcG_06248"/>
<dbReference type="VEuPathDB" id="TriTrypDB:TCDM_07601"/>
<organism evidence="2 6">
    <name type="scientific">Trypanosoma cruzi</name>
    <dbReference type="NCBI Taxonomy" id="5693"/>
    <lineage>
        <taxon>Eukaryota</taxon>
        <taxon>Discoba</taxon>
        <taxon>Euglenozoa</taxon>
        <taxon>Kinetoplastea</taxon>
        <taxon>Metakinetoplastina</taxon>
        <taxon>Trypanosomatida</taxon>
        <taxon>Trypanosomatidae</taxon>
        <taxon>Trypanosoma</taxon>
        <taxon>Schizotrypanum</taxon>
    </lineage>
</organism>
<dbReference type="VEuPathDB" id="TriTrypDB:TcCLB.511231.40"/>
<evidence type="ECO:0000256" key="1">
    <source>
        <dbReference type="SAM" id="Coils"/>
    </source>
</evidence>
<evidence type="ECO:0000313" key="3">
    <source>
        <dbReference type="EMBL" id="PWV14180.1"/>
    </source>
</evidence>
<dbReference type="OrthoDB" id="253521at2759"/>
<comment type="caution">
    <text evidence="2">The sequence shown here is derived from an EMBL/GenBank/DDBJ whole genome shotgun (WGS) entry which is preliminary data.</text>
</comment>
<dbReference type="VEuPathDB" id="TriTrypDB:C3747_17g2560c"/>
<dbReference type="VEuPathDB" id="TriTrypDB:C3747_38g1363c"/>